<sequence length="260" mass="30102">MVEIISPGFRFYPTEEELISFYLHNKLEGNRPELYRVISVVTIYDFDPWHLPNFHGELCMRDTDQWFFFVPRQEREARGGRPCRTTTSGYWKATGSPNYVYSADSKVIGVKKGMVFYKGKPPTGKKTKWKMNEYRAIEEETSTSSSFSIPKLRHELSLCRVYVRSGSFRAFDRRPVAPITTREPAKTVINQESAAISVENVSKIEAISSPDESLAMEEQEYLNLHDDQVPVINEAISINYNNKRIKSDLYEPLSSWEQFN</sequence>
<evidence type="ECO:0000313" key="6">
    <source>
        <dbReference type="EMBL" id="KAJ8568491.1"/>
    </source>
</evidence>
<name>A0A9Q1MXD5_9SOLA</name>
<comment type="caution">
    <text evidence="6">The sequence shown here is derived from an EMBL/GenBank/DDBJ whole genome shotgun (WGS) entry which is preliminary data.</text>
</comment>
<dbReference type="Gene3D" id="2.170.150.80">
    <property type="entry name" value="NAC domain"/>
    <property type="match status" value="1"/>
</dbReference>
<dbReference type="AlphaFoldDB" id="A0A9Q1MXD5"/>
<evidence type="ECO:0000256" key="3">
    <source>
        <dbReference type="ARBA" id="ARBA00023163"/>
    </source>
</evidence>
<feature type="domain" description="NAC" evidence="5">
    <location>
        <begin position="5"/>
        <end position="164"/>
    </location>
</feature>
<keyword evidence="1" id="KW-0805">Transcription regulation</keyword>
<dbReference type="SUPFAM" id="SSF101941">
    <property type="entry name" value="NAC domain"/>
    <property type="match status" value="1"/>
</dbReference>
<evidence type="ECO:0000259" key="5">
    <source>
        <dbReference type="PROSITE" id="PS51005"/>
    </source>
</evidence>
<dbReference type="InterPro" id="IPR036093">
    <property type="entry name" value="NAC_dom_sf"/>
</dbReference>
<keyword evidence="4" id="KW-0539">Nucleus</keyword>
<proteinExistence type="predicted"/>
<dbReference type="PANTHER" id="PTHR31744:SF220">
    <property type="entry name" value="LOW QUALITY PROTEIN: NAC DOMAIN-CONTAINING PROTEIN 90-LIKE"/>
    <property type="match status" value="1"/>
</dbReference>
<dbReference type="PROSITE" id="PS51005">
    <property type="entry name" value="NAC"/>
    <property type="match status" value="1"/>
</dbReference>
<dbReference type="EMBL" id="JAJAGQ010000003">
    <property type="protein sequence ID" value="KAJ8568491.1"/>
    <property type="molecule type" value="Genomic_DNA"/>
</dbReference>
<keyword evidence="2" id="KW-0238">DNA-binding</keyword>
<dbReference type="PANTHER" id="PTHR31744">
    <property type="entry name" value="PROTEIN CUP-SHAPED COTYLEDON 2-RELATED"/>
    <property type="match status" value="1"/>
</dbReference>
<accession>A0A9Q1MXD5</accession>
<dbReference type="InterPro" id="IPR003441">
    <property type="entry name" value="NAC-dom"/>
</dbReference>
<keyword evidence="7" id="KW-1185">Reference proteome</keyword>
<dbReference type="Pfam" id="PF02365">
    <property type="entry name" value="NAM"/>
    <property type="match status" value="1"/>
</dbReference>
<dbReference type="GO" id="GO:0006355">
    <property type="term" value="P:regulation of DNA-templated transcription"/>
    <property type="evidence" value="ECO:0007669"/>
    <property type="project" value="InterPro"/>
</dbReference>
<dbReference type="OrthoDB" id="622307at2759"/>
<evidence type="ECO:0000256" key="2">
    <source>
        <dbReference type="ARBA" id="ARBA00023125"/>
    </source>
</evidence>
<gene>
    <name evidence="6" type="ORF">K7X08_028024</name>
</gene>
<protein>
    <recommendedName>
        <fullName evidence="5">NAC domain-containing protein</fullName>
    </recommendedName>
</protein>
<evidence type="ECO:0000256" key="1">
    <source>
        <dbReference type="ARBA" id="ARBA00023015"/>
    </source>
</evidence>
<evidence type="ECO:0000256" key="4">
    <source>
        <dbReference type="ARBA" id="ARBA00023242"/>
    </source>
</evidence>
<evidence type="ECO:0000313" key="7">
    <source>
        <dbReference type="Proteomes" id="UP001152561"/>
    </source>
</evidence>
<keyword evidence="3" id="KW-0804">Transcription</keyword>
<dbReference type="GO" id="GO:0003677">
    <property type="term" value="F:DNA binding"/>
    <property type="evidence" value="ECO:0007669"/>
    <property type="project" value="UniProtKB-KW"/>
</dbReference>
<organism evidence="6 7">
    <name type="scientific">Anisodus acutangulus</name>
    <dbReference type="NCBI Taxonomy" id="402998"/>
    <lineage>
        <taxon>Eukaryota</taxon>
        <taxon>Viridiplantae</taxon>
        <taxon>Streptophyta</taxon>
        <taxon>Embryophyta</taxon>
        <taxon>Tracheophyta</taxon>
        <taxon>Spermatophyta</taxon>
        <taxon>Magnoliopsida</taxon>
        <taxon>eudicotyledons</taxon>
        <taxon>Gunneridae</taxon>
        <taxon>Pentapetalae</taxon>
        <taxon>asterids</taxon>
        <taxon>lamiids</taxon>
        <taxon>Solanales</taxon>
        <taxon>Solanaceae</taxon>
        <taxon>Solanoideae</taxon>
        <taxon>Hyoscyameae</taxon>
        <taxon>Anisodus</taxon>
    </lineage>
</organism>
<dbReference type="Proteomes" id="UP001152561">
    <property type="component" value="Unassembled WGS sequence"/>
</dbReference>
<reference evidence="7" key="1">
    <citation type="journal article" date="2023" name="Proc. Natl. Acad. Sci. U.S.A.">
        <title>Genomic and structural basis for evolution of tropane alkaloid biosynthesis.</title>
        <authorList>
            <person name="Wanga Y.-J."/>
            <person name="Taina T."/>
            <person name="Yua J.-Y."/>
            <person name="Lia J."/>
            <person name="Xua B."/>
            <person name="Chenc J."/>
            <person name="D'Auriad J.C."/>
            <person name="Huanga J.-P."/>
            <person name="Huanga S.-X."/>
        </authorList>
    </citation>
    <scope>NUCLEOTIDE SEQUENCE [LARGE SCALE GENOMIC DNA]</scope>
    <source>
        <strain evidence="7">cv. KIB-2019</strain>
    </source>
</reference>